<dbReference type="InterPro" id="IPR038365">
    <property type="entry name" value="EcoRII_C_sf"/>
</dbReference>
<evidence type="ECO:0000259" key="1">
    <source>
        <dbReference type="Pfam" id="PF09019"/>
    </source>
</evidence>
<dbReference type="AlphaFoldDB" id="A0A221K839"/>
<dbReference type="SUPFAM" id="SSF52980">
    <property type="entry name" value="Restriction endonuclease-like"/>
    <property type="match status" value="1"/>
</dbReference>
<dbReference type="RefSeq" id="WP_240311378.1">
    <property type="nucleotide sequence ID" value="NZ_CP022418.1"/>
</dbReference>
<dbReference type="InterPro" id="IPR011335">
    <property type="entry name" value="Restrct_endonuc-II-like"/>
</dbReference>
<dbReference type="Gene3D" id="3.40.91.80">
    <property type="match status" value="1"/>
</dbReference>
<sequence length="406" mass="45888">MIKRGQLSDYFEGVGVKRLSAVDAEPTTSNQHEVGTTKKMRDDFLGENHQEKFPAIYIWLGGDQEGFTEESWATHYDARLNKPRAAEWRLYYPSNPVTVAMKAGDTLFLAKDQSGVLWFIVAPEGSTSEQQLFWLFGLRPEGKSFVSREFSNEEPELDFAARFILDEIGVEFEEPEADKLDSIIEKFGTTFPKTAEFSDLARLTLPEVRAEDDPDAALIAWLDHEEALFRRLERKVVSSRIEAGFVVNSGTDVDGFISFSLSVQNRRKSRMGHSLENHLAAVLRAHDVRHVRGAMTEHKHKPDFLFPDLETYQAAPAEGDARLTMLGAKSTCKDRWRQVLAEAEKISRKHLLTLEPGISEPQTDQMEASSLQLVVPSPVHSSYTDAQRGWLWSVGDFINEVRARQG</sequence>
<geneLocation type="plasmid" evidence="2 3">
    <name>pSMR1-3</name>
</geneLocation>
<dbReference type="KEGG" id="spse:SULPSESMR1_04450"/>
<dbReference type="REBASE" id="196826">
    <property type="entry name" value="SpsSMR1ORF4448P"/>
</dbReference>
<dbReference type="GO" id="GO:0003677">
    <property type="term" value="F:DNA binding"/>
    <property type="evidence" value="ECO:0007669"/>
    <property type="project" value="InterPro"/>
</dbReference>
<reference evidence="2 3" key="1">
    <citation type="submission" date="2017-07" db="EMBL/GenBank/DDBJ databases">
        <title>Genome Sequence of Sulfitobacter pseudonitzschiae Strain SMR1 Isolated from a culture of the Diatom Skeletonema marinoi.</title>
        <authorList>
            <person name="Topel M."/>
            <person name="Pinder M.I.M."/>
            <person name="Johansson O.N."/>
            <person name="Kourtchenko O."/>
            <person name="Godhe A."/>
            <person name="Clarke A.K."/>
        </authorList>
    </citation>
    <scope>NUCLEOTIDE SEQUENCE [LARGE SCALE GENOMIC DNA]</scope>
    <source>
        <strain evidence="2 3">SMR1</strain>
        <plasmid evidence="2 3">pSMR1-3</plasmid>
    </source>
</reference>
<evidence type="ECO:0000313" key="2">
    <source>
        <dbReference type="EMBL" id="ASM75171.1"/>
    </source>
</evidence>
<keyword evidence="2" id="KW-0614">Plasmid</keyword>
<feature type="domain" description="Restriction endonuclease type II EcoRII C-terminal" evidence="1">
    <location>
        <begin position="229"/>
        <end position="398"/>
    </location>
</feature>
<dbReference type="GO" id="GO:0009307">
    <property type="term" value="P:DNA restriction-modification system"/>
    <property type="evidence" value="ECO:0007669"/>
    <property type="project" value="InterPro"/>
</dbReference>
<dbReference type="EC" id="3.1.21.4" evidence="2"/>
<dbReference type="Pfam" id="PF09019">
    <property type="entry name" value="EcoRII-C"/>
    <property type="match status" value="1"/>
</dbReference>
<protein>
    <submittedName>
        <fullName evidence="2">Type-2 restriction enzyme EcoRII</fullName>
        <ecNumber evidence="2">3.1.21.4</ecNumber>
    </submittedName>
</protein>
<dbReference type="GO" id="GO:0009036">
    <property type="term" value="F:type II site-specific deoxyribonuclease activity"/>
    <property type="evidence" value="ECO:0007669"/>
    <property type="project" value="UniProtKB-EC"/>
</dbReference>
<accession>A0A221K839</accession>
<keyword evidence="3" id="KW-1185">Reference proteome</keyword>
<keyword evidence="2" id="KW-0378">Hydrolase</keyword>
<gene>
    <name evidence="2" type="primary">ecoRIIR</name>
    <name evidence="2" type="ORF">SULPSESMR1_04450</name>
</gene>
<name>A0A221K839_9RHOB</name>
<evidence type="ECO:0000313" key="3">
    <source>
        <dbReference type="Proteomes" id="UP000199754"/>
    </source>
</evidence>
<dbReference type="InterPro" id="IPR015109">
    <property type="entry name" value="Restrct_endonuc_II_EcoRII_C"/>
</dbReference>
<organism evidence="2 3">
    <name type="scientific">Pseudosulfitobacter pseudonitzschiae</name>
    <dbReference type="NCBI Taxonomy" id="1402135"/>
    <lineage>
        <taxon>Bacteria</taxon>
        <taxon>Pseudomonadati</taxon>
        <taxon>Pseudomonadota</taxon>
        <taxon>Alphaproteobacteria</taxon>
        <taxon>Rhodobacterales</taxon>
        <taxon>Roseobacteraceae</taxon>
        <taxon>Pseudosulfitobacter</taxon>
    </lineage>
</organism>
<proteinExistence type="predicted"/>
<dbReference type="EMBL" id="CP022418">
    <property type="protein sequence ID" value="ASM75171.1"/>
    <property type="molecule type" value="Genomic_DNA"/>
</dbReference>
<dbReference type="Proteomes" id="UP000199754">
    <property type="component" value="Plasmid pSMR1-3"/>
</dbReference>